<dbReference type="GO" id="GO:0045721">
    <property type="term" value="P:negative regulation of gluconeogenesis"/>
    <property type="evidence" value="ECO:0007669"/>
    <property type="project" value="TreeGrafter"/>
</dbReference>
<dbReference type="AlphaFoldDB" id="A0A0D2W109"/>
<dbReference type="FunCoup" id="A0A0D2W109">
    <property type="interactions" value="210"/>
</dbReference>
<sequence>MAAAPRLTAGGFGRLSDDEGGSPSTLPMGTISADIASSGTFASQAGIRAASEQQLQQRHDRQTPNQRFELNRNNNNNNNSNGDNWCGIQADPAQLQHHLRNGLVDPAGGGSGATAAGGLGRVPTWPNADSGCDDQPSPNHHSHSHNHHHHHHHHQHYSHRNHHEHHDRHAAERDARPIASQFATSQPLQLQKEHCRHAAAWASSGLRAGARFTGVQRCGTTGYNVSVTLKDVQLDKSSLCGYLTIEHLAQELPSLTTFFEAEIIGAEHSFMTGGRWGASEEVDLQHWARFPPFLVPRGTAKHADLQVQQHPWRQRQQQQPQGQQPGQQSAAFLQRSIITDPNYVHDFRNQDFVFMRWKEQFLVPDHRIKSVSGASFAGFYYICFQRSTSTISGLYYHQNSEWFQSLSMQYTPERTFGSFAFC</sequence>
<keyword evidence="4" id="KW-1185">Reference proteome</keyword>
<dbReference type="GO" id="GO:0034657">
    <property type="term" value="C:GID complex"/>
    <property type="evidence" value="ECO:0007669"/>
    <property type="project" value="TreeGrafter"/>
</dbReference>
<comment type="similarity">
    <text evidence="1">Belongs to the GID4/VID24 family.</text>
</comment>
<dbReference type="EMBL" id="KE346376">
    <property type="protein sequence ID" value="KJE97942.1"/>
    <property type="molecule type" value="Genomic_DNA"/>
</dbReference>
<protein>
    <submittedName>
        <fullName evidence="3">Uncharacterized protein</fullName>
    </submittedName>
</protein>
<dbReference type="InterPro" id="IPR018618">
    <property type="entry name" value="GID4/10-like"/>
</dbReference>
<dbReference type="GO" id="GO:0006623">
    <property type="term" value="P:protein targeting to vacuole"/>
    <property type="evidence" value="ECO:0007669"/>
    <property type="project" value="TreeGrafter"/>
</dbReference>
<feature type="compositionally biased region" description="Gly residues" evidence="2">
    <location>
        <begin position="107"/>
        <end position="120"/>
    </location>
</feature>
<dbReference type="PhylomeDB" id="A0A0D2W109"/>
<feature type="compositionally biased region" description="Basic residues" evidence="2">
    <location>
        <begin position="140"/>
        <end position="166"/>
    </location>
</feature>
<dbReference type="GO" id="GO:0043161">
    <property type="term" value="P:proteasome-mediated ubiquitin-dependent protein catabolic process"/>
    <property type="evidence" value="ECO:0007669"/>
    <property type="project" value="TreeGrafter"/>
</dbReference>
<evidence type="ECO:0000256" key="2">
    <source>
        <dbReference type="SAM" id="MobiDB-lite"/>
    </source>
</evidence>
<dbReference type="GO" id="GO:0005773">
    <property type="term" value="C:vacuole"/>
    <property type="evidence" value="ECO:0007669"/>
    <property type="project" value="GOC"/>
</dbReference>
<dbReference type="Proteomes" id="UP000008743">
    <property type="component" value="Unassembled WGS sequence"/>
</dbReference>
<dbReference type="InParanoid" id="A0A0D2W109"/>
<dbReference type="GO" id="GO:0007039">
    <property type="term" value="P:protein catabolic process in the vacuole"/>
    <property type="evidence" value="ECO:0007669"/>
    <property type="project" value="TreeGrafter"/>
</dbReference>
<evidence type="ECO:0000256" key="1">
    <source>
        <dbReference type="ARBA" id="ARBA00061469"/>
    </source>
</evidence>
<feature type="compositionally biased region" description="Low complexity" evidence="2">
    <location>
        <begin position="306"/>
        <end position="326"/>
    </location>
</feature>
<evidence type="ECO:0000313" key="4">
    <source>
        <dbReference type="Proteomes" id="UP000008743"/>
    </source>
</evidence>
<dbReference type="OrthoDB" id="62at2759"/>
<dbReference type="STRING" id="595528.A0A0D2W109"/>
<dbReference type="PANTHER" id="PTHR14534">
    <property type="entry name" value="VACUOLAR IMPORT AND DEGRADATION PROTEIN 24"/>
    <property type="match status" value="1"/>
</dbReference>
<dbReference type="eggNOG" id="KOG4635">
    <property type="taxonomic scope" value="Eukaryota"/>
</dbReference>
<dbReference type="PANTHER" id="PTHR14534:SF3">
    <property type="entry name" value="GID COMPLEX SUBUNIT 4 HOMOLOG"/>
    <property type="match status" value="1"/>
</dbReference>
<feature type="region of interest" description="Disordered" evidence="2">
    <location>
        <begin position="1"/>
        <end position="31"/>
    </location>
</feature>
<organism evidence="3 4">
    <name type="scientific">Capsaspora owczarzaki (strain ATCC 30864)</name>
    <dbReference type="NCBI Taxonomy" id="595528"/>
    <lineage>
        <taxon>Eukaryota</taxon>
        <taxon>Filasterea</taxon>
        <taxon>Capsaspora</taxon>
    </lineage>
</organism>
<dbReference type="RefSeq" id="XP_004342610.2">
    <property type="nucleotide sequence ID" value="XM_004342561.2"/>
</dbReference>
<feature type="region of interest" description="Disordered" evidence="2">
    <location>
        <begin position="104"/>
        <end position="173"/>
    </location>
</feature>
<proteinExistence type="inferred from homology"/>
<feature type="compositionally biased region" description="Low complexity" evidence="2">
    <location>
        <begin position="71"/>
        <end position="84"/>
    </location>
</feature>
<name>A0A0D2W109_CAPO3</name>
<gene>
    <name evidence="3" type="ORF">CAOG_008009</name>
</gene>
<feature type="region of interest" description="Disordered" evidence="2">
    <location>
        <begin position="52"/>
        <end position="84"/>
    </location>
</feature>
<reference evidence="4" key="1">
    <citation type="submission" date="2011-02" db="EMBL/GenBank/DDBJ databases">
        <title>The Genome Sequence of Capsaspora owczarzaki ATCC 30864.</title>
        <authorList>
            <person name="Russ C."/>
            <person name="Cuomo C."/>
            <person name="Burger G."/>
            <person name="Gray M.W."/>
            <person name="Holland P.W.H."/>
            <person name="King N."/>
            <person name="Lang F.B.F."/>
            <person name="Roger A.J."/>
            <person name="Ruiz-Trillo I."/>
            <person name="Young S.K."/>
            <person name="Zeng Q."/>
            <person name="Gargeya S."/>
            <person name="Alvarado L."/>
            <person name="Berlin A."/>
            <person name="Chapman S.B."/>
            <person name="Chen Z."/>
            <person name="Freedman E."/>
            <person name="Gellesch M."/>
            <person name="Goldberg J."/>
            <person name="Griggs A."/>
            <person name="Gujja S."/>
            <person name="Heilman E."/>
            <person name="Heiman D."/>
            <person name="Howarth C."/>
            <person name="Mehta T."/>
            <person name="Neiman D."/>
            <person name="Pearson M."/>
            <person name="Roberts A."/>
            <person name="Saif S."/>
            <person name="Shea T."/>
            <person name="Shenoy N."/>
            <person name="Sisk P."/>
            <person name="Stolte C."/>
            <person name="Sykes S."/>
            <person name="White J."/>
            <person name="Yandava C."/>
            <person name="Haas B."/>
            <person name="Nusbaum C."/>
            <person name="Birren B."/>
        </authorList>
    </citation>
    <scope>NUCLEOTIDE SEQUENCE</scope>
    <source>
        <strain evidence="4">ATCC 30864</strain>
    </source>
</reference>
<dbReference type="Pfam" id="PF09783">
    <property type="entry name" value="Vac_ImportDeg"/>
    <property type="match status" value="1"/>
</dbReference>
<evidence type="ECO:0000313" key="3">
    <source>
        <dbReference type="EMBL" id="KJE97942.1"/>
    </source>
</evidence>
<accession>A0A0D2W109</accession>
<feature type="region of interest" description="Disordered" evidence="2">
    <location>
        <begin position="305"/>
        <end position="326"/>
    </location>
</feature>